<keyword evidence="5" id="KW-0998">Cell outer membrane</keyword>
<evidence type="ECO:0000313" key="9">
    <source>
        <dbReference type="Proteomes" id="UP001597461"/>
    </source>
</evidence>
<sequence length="519" mass="57435">MKKYILYSIIILSLGLASCKKFLDENNPNSINLGNYFKSQNDFDLAVNGAYAQLRSIYNNRSAWLMGEMRSDNAHYDYTPTDQAVATFSKWAIADFINDGSNVETPAKWDAAYNAISASNTILDHINDVDLAVTSKNQIIGEAKFIRALSYLELVRYFGGVPIYPRAPLSRNETYIARSSAQEVYDFIIADAKDAAEKLAPPSFPQTGRATRGSALTLLGDVYVTTKKYDLAEAVLKQVTQMNYGLMTTYPDVFQLANKNSKESIFEIQFNTGLSVPQANTGGNVYNYLPRMTNTTIITGVNTNTVTAPGGYNTPTQELISDYESGDQRLDATIAVAEGSFNVNDVFTATAVRSIVGYTAPSGKVGRPFAKKFLHAHTIANQTNDNLPIYRYAEVLLLLAESLNEQGGKSAQALPYLNQVRDRAFGAGKGTINTTDQNALRAIILHERRVELAFENKRWIDLVRTGNAITVMNAFGVSQKQRFSYLQAGTYNVTQEKLLFPIPTSEIMLNDKLKQNPGY</sequence>
<evidence type="ECO:0000259" key="6">
    <source>
        <dbReference type="Pfam" id="PF07980"/>
    </source>
</evidence>
<protein>
    <submittedName>
        <fullName evidence="8">RagB/SusD family nutrient uptake outer membrane protein</fullName>
    </submittedName>
</protein>
<dbReference type="Pfam" id="PF14322">
    <property type="entry name" value="SusD-like_3"/>
    <property type="match status" value="1"/>
</dbReference>
<dbReference type="Proteomes" id="UP001597461">
    <property type="component" value="Unassembled WGS sequence"/>
</dbReference>
<comment type="caution">
    <text evidence="8">The sequence shown here is derived from an EMBL/GenBank/DDBJ whole genome shotgun (WGS) entry which is preliminary data.</text>
</comment>
<dbReference type="Gene3D" id="1.25.40.390">
    <property type="match status" value="1"/>
</dbReference>
<dbReference type="RefSeq" id="WP_379074116.1">
    <property type="nucleotide sequence ID" value="NZ_JBHULL010000003.1"/>
</dbReference>
<dbReference type="Pfam" id="PF07980">
    <property type="entry name" value="SusD_RagB"/>
    <property type="match status" value="1"/>
</dbReference>
<keyword evidence="9" id="KW-1185">Reference proteome</keyword>
<name>A0ABW5MEN5_9SPHI</name>
<organism evidence="8 9">
    <name type="scientific">Pedobacter vanadiisoli</name>
    <dbReference type="NCBI Taxonomy" id="1761975"/>
    <lineage>
        <taxon>Bacteria</taxon>
        <taxon>Pseudomonadati</taxon>
        <taxon>Bacteroidota</taxon>
        <taxon>Sphingobacteriia</taxon>
        <taxon>Sphingobacteriales</taxon>
        <taxon>Sphingobacteriaceae</taxon>
        <taxon>Pedobacter</taxon>
    </lineage>
</organism>
<proteinExistence type="inferred from homology"/>
<feature type="domain" description="SusD-like N-terminal" evidence="7">
    <location>
        <begin position="21"/>
        <end position="223"/>
    </location>
</feature>
<accession>A0ABW5MEN5</accession>
<dbReference type="InterPro" id="IPR011990">
    <property type="entry name" value="TPR-like_helical_dom_sf"/>
</dbReference>
<dbReference type="EMBL" id="JBHULL010000003">
    <property type="protein sequence ID" value="MFD2581203.1"/>
    <property type="molecule type" value="Genomic_DNA"/>
</dbReference>
<keyword evidence="4" id="KW-0472">Membrane</keyword>
<evidence type="ECO:0000256" key="3">
    <source>
        <dbReference type="ARBA" id="ARBA00022729"/>
    </source>
</evidence>
<evidence type="ECO:0000259" key="7">
    <source>
        <dbReference type="Pfam" id="PF14322"/>
    </source>
</evidence>
<evidence type="ECO:0000313" key="8">
    <source>
        <dbReference type="EMBL" id="MFD2581203.1"/>
    </source>
</evidence>
<gene>
    <name evidence="8" type="ORF">ACFSR6_01785</name>
</gene>
<comment type="subcellular location">
    <subcellularLocation>
        <location evidence="1">Cell outer membrane</location>
    </subcellularLocation>
</comment>
<dbReference type="SUPFAM" id="SSF48452">
    <property type="entry name" value="TPR-like"/>
    <property type="match status" value="1"/>
</dbReference>
<evidence type="ECO:0000256" key="5">
    <source>
        <dbReference type="ARBA" id="ARBA00023237"/>
    </source>
</evidence>
<feature type="domain" description="RagB/SusD" evidence="6">
    <location>
        <begin position="263"/>
        <end position="519"/>
    </location>
</feature>
<reference evidence="9" key="1">
    <citation type="journal article" date="2019" name="Int. J. Syst. Evol. Microbiol.">
        <title>The Global Catalogue of Microorganisms (GCM) 10K type strain sequencing project: providing services to taxonomists for standard genome sequencing and annotation.</title>
        <authorList>
            <consortium name="The Broad Institute Genomics Platform"/>
            <consortium name="The Broad Institute Genome Sequencing Center for Infectious Disease"/>
            <person name="Wu L."/>
            <person name="Ma J."/>
        </authorList>
    </citation>
    <scope>NUCLEOTIDE SEQUENCE [LARGE SCALE GENOMIC DNA]</scope>
    <source>
        <strain evidence="9">KCTC 42866</strain>
    </source>
</reference>
<evidence type="ECO:0000256" key="4">
    <source>
        <dbReference type="ARBA" id="ARBA00023136"/>
    </source>
</evidence>
<dbReference type="InterPro" id="IPR033985">
    <property type="entry name" value="SusD-like_N"/>
</dbReference>
<keyword evidence="3" id="KW-0732">Signal</keyword>
<comment type="similarity">
    <text evidence="2">Belongs to the SusD family.</text>
</comment>
<dbReference type="CDD" id="cd08977">
    <property type="entry name" value="SusD"/>
    <property type="match status" value="1"/>
</dbReference>
<evidence type="ECO:0000256" key="1">
    <source>
        <dbReference type="ARBA" id="ARBA00004442"/>
    </source>
</evidence>
<evidence type="ECO:0000256" key="2">
    <source>
        <dbReference type="ARBA" id="ARBA00006275"/>
    </source>
</evidence>
<dbReference type="PROSITE" id="PS51257">
    <property type="entry name" value="PROKAR_LIPOPROTEIN"/>
    <property type="match status" value="1"/>
</dbReference>
<dbReference type="InterPro" id="IPR012944">
    <property type="entry name" value="SusD_RagB_dom"/>
</dbReference>